<dbReference type="InterPro" id="IPR016084">
    <property type="entry name" value="Haem_Oase-like_multi-hlx"/>
</dbReference>
<protein>
    <submittedName>
        <fullName evidence="1">Biliverdin-producing heme oxygenase</fullName>
    </submittedName>
</protein>
<dbReference type="EMBL" id="CP060828">
    <property type="protein sequence ID" value="QNP72844.1"/>
    <property type="molecule type" value="Genomic_DNA"/>
</dbReference>
<dbReference type="InterPro" id="IPR002051">
    <property type="entry name" value="Haem_Oase"/>
</dbReference>
<gene>
    <name evidence="1" type="ORF">IAG44_27705</name>
</gene>
<dbReference type="Pfam" id="PF01126">
    <property type="entry name" value="Heme_oxygenase"/>
    <property type="match status" value="1"/>
</dbReference>
<dbReference type="Proteomes" id="UP000516052">
    <property type="component" value="Chromosome"/>
</dbReference>
<dbReference type="CDD" id="cd19165">
    <property type="entry name" value="HemeO"/>
    <property type="match status" value="1"/>
</dbReference>
<dbReference type="InterPro" id="IPR016053">
    <property type="entry name" value="Haem_Oase-like"/>
</dbReference>
<keyword evidence="2" id="KW-1185">Reference proteome</keyword>
<dbReference type="Gene3D" id="1.20.910.10">
    <property type="entry name" value="Heme oxygenase-like"/>
    <property type="match status" value="1"/>
</dbReference>
<evidence type="ECO:0000313" key="2">
    <source>
        <dbReference type="Proteomes" id="UP000516052"/>
    </source>
</evidence>
<dbReference type="AlphaFoldDB" id="A0A7H0IJ78"/>
<dbReference type="RefSeq" id="WP_187749791.1">
    <property type="nucleotide sequence ID" value="NZ_CP060828.1"/>
</dbReference>
<evidence type="ECO:0000313" key="1">
    <source>
        <dbReference type="EMBL" id="QNP72844.1"/>
    </source>
</evidence>
<dbReference type="SUPFAM" id="SSF48613">
    <property type="entry name" value="Heme oxygenase-like"/>
    <property type="match status" value="1"/>
</dbReference>
<proteinExistence type="predicted"/>
<reference evidence="1 2" key="1">
    <citation type="submission" date="2020-08" db="EMBL/GenBank/DDBJ databases">
        <title>A novel species.</title>
        <authorList>
            <person name="Gao J."/>
        </authorList>
    </citation>
    <scope>NUCLEOTIDE SEQUENCE [LARGE SCALE GENOMIC DNA]</scope>
    <source>
        <strain evidence="1 2">CRXT-G-22</strain>
    </source>
</reference>
<dbReference type="GO" id="GO:0004392">
    <property type="term" value="F:heme oxygenase (decyclizing) activity"/>
    <property type="evidence" value="ECO:0007669"/>
    <property type="project" value="InterPro"/>
</dbReference>
<organism evidence="1 2">
    <name type="scientific">Streptomyces roseirectus</name>
    <dbReference type="NCBI Taxonomy" id="2768066"/>
    <lineage>
        <taxon>Bacteria</taxon>
        <taxon>Bacillati</taxon>
        <taxon>Actinomycetota</taxon>
        <taxon>Actinomycetes</taxon>
        <taxon>Kitasatosporales</taxon>
        <taxon>Streptomycetaceae</taxon>
        <taxon>Streptomyces</taxon>
    </lineage>
</organism>
<sequence>MNGSAVGLLRSRTRGWHDTLEHTEFAVAMLAGSLPVELYVGQLAAYRPVLAALEDELTRSACPAVARVWSAELAKVPYLDRDLGHFAASGVLPRPALVAAEVRAFTGDVRETARTEPEGLLGFLYVLEGSTMGALYLRGPVSAAYGLSDGAGLAYYGSGDRARWKAVAARLDEALPGARERERAVRAAERAYAHTAAVSRALSPAHP</sequence>
<accession>A0A7H0IJ78</accession>
<name>A0A7H0IJ78_9ACTN</name>
<dbReference type="GO" id="GO:0006788">
    <property type="term" value="P:heme oxidation"/>
    <property type="evidence" value="ECO:0007669"/>
    <property type="project" value="InterPro"/>
</dbReference>
<dbReference type="KEGG" id="sroi:IAG44_27705"/>